<keyword evidence="2 4" id="KW-0378">Hydrolase</keyword>
<gene>
    <name evidence="7" type="ORF">KEM10_20445</name>
</gene>
<dbReference type="EMBL" id="JAGUCO010000027">
    <property type="protein sequence ID" value="MBS2100668.1"/>
    <property type="molecule type" value="Genomic_DNA"/>
</dbReference>
<dbReference type="Proteomes" id="UP000708576">
    <property type="component" value="Unassembled WGS sequence"/>
</dbReference>
<evidence type="ECO:0000256" key="1">
    <source>
        <dbReference type="ARBA" id="ARBA00009902"/>
    </source>
</evidence>
<dbReference type="InterPro" id="IPR013320">
    <property type="entry name" value="ConA-like_dom_sf"/>
</dbReference>
<dbReference type="PANTHER" id="PTHR42800">
    <property type="entry name" value="EXOINULINASE INUD (AFU_ORTHOLOGUE AFUA_5G00480)"/>
    <property type="match status" value="1"/>
</dbReference>
<dbReference type="PROSITE" id="PS51257">
    <property type="entry name" value="PROKAR_LIPOPROTEIN"/>
    <property type="match status" value="1"/>
</dbReference>
<evidence type="ECO:0000256" key="2">
    <source>
        <dbReference type="ARBA" id="ARBA00022801"/>
    </source>
</evidence>
<protein>
    <submittedName>
        <fullName evidence="7">Glycoside hydrolase family 32 protein</fullName>
    </submittedName>
</protein>
<dbReference type="Pfam" id="PF00251">
    <property type="entry name" value="Glyco_hydro_32N"/>
    <property type="match status" value="1"/>
</dbReference>
<dbReference type="SUPFAM" id="SSF49899">
    <property type="entry name" value="Concanavalin A-like lectins/glucanases"/>
    <property type="match status" value="1"/>
</dbReference>
<dbReference type="InterPro" id="IPR013189">
    <property type="entry name" value="Glyco_hydro_32_C"/>
</dbReference>
<organism evidence="7 8">
    <name type="scientific">Carboxylicivirga linearis</name>
    <dbReference type="NCBI Taxonomy" id="1628157"/>
    <lineage>
        <taxon>Bacteria</taxon>
        <taxon>Pseudomonadati</taxon>
        <taxon>Bacteroidota</taxon>
        <taxon>Bacteroidia</taxon>
        <taxon>Marinilabiliales</taxon>
        <taxon>Marinilabiliaceae</taxon>
        <taxon>Carboxylicivirga</taxon>
    </lineage>
</organism>
<dbReference type="Gene3D" id="2.60.120.560">
    <property type="entry name" value="Exo-inulinase, domain 1"/>
    <property type="match status" value="1"/>
</dbReference>
<comment type="caution">
    <text evidence="7">The sequence shown here is derived from an EMBL/GenBank/DDBJ whole genome shotgun (WGS) entry which is preliminary data.</text>
</comment>
<name>A0ABS5K0I4_9BACT</name>
<evidence type="ECO:0000259" key="5">
    <source>
        <dbReference type="Pfam" id="PF00251"/>
    </source>
</evidence>
<keyword evidence="3 4" id="KW-0326">Glycosidase</keyword>
<dbReference type="SMART" id="SM00640">
    <property type="entry name" value="Glyco_32"/>
    <property type="match status" value="1"/>
</dbReference>
<reference evidence="7 8" key="1">
    <citation type="journal article" date="2015" name="Int. J. Syst. Evol. Microbiol.">
        <title>Carboxylicivirga linearis sp. nov., isolated from a sea cucumber culture pond.</title>
        <authorList>
            <person name="Wang F.Q."/>
            <person name="Zhou Y.X."/>
            <person name="Lin X.Z."/>
            <person name="Chen G.J."/>
            <person name="Du Z.J."/>
        </authorList>
    </citation>
    <scope>NUCLEOTIDE SEQUENCE [LARGE SCALE GENOMIC DNA]</scope>
    <source>
        <strain evidence="7 8">FB218</strain>
    </source>
</reference>
<comment type="similarity">
    <text evidence="1 4">Belongs to the glycosyl hydrolase 32 family.</text>
</comment>
<feature type="domain" description="Glycosyl hydrolase family 32 N-terminal" evidence="5">
    <location>
        <begin position="31"/>
        <end position="331"/>
    </location>
</feature>
<feature type="domain" description="Glycosyl hydrolase family 32 C-terminal" evidence="6">
    <location>
        <begin position="337"/>
        <end position="488"/>
    </location>
</feature>
<dbReference type="GO" id="GO:0016787">
    <property type="term" value="F:hydrolase activity"/>
    <property type="evidence" value="ECO:0007669"/>
    <property type="project" value="UniProtKB-KW"/>
</dbReference>
<dbReference type="PANTHER" id="PTHR42800:SF1">
    <property type="entry name" value="EXOINULINASE INUD (AFU_ORTHOLOGUE AFUA_5G00480)"/>
    <property type="match status" value="1"/>
</dbReference>
<evidence type="ECO:0000259" key="6">
    <source>
        <dbReference type="Pfam" id="PF08244"/>
    </source>
</evidence>
<evidence type="ECO:0000313" key="8">
    <source>
        <dbReference type="Proteomes" id="UP000708576"/>
    </source>
</evidence>
<evidence type="ECO:0000256" key="3">
    <source>
        <dbReference type="ARBA" id="ARBA00023295"/>
    </source>
</evidence>
<dbReference type="CDD" id="cd18622">
    <property type="entry name" value="GH32_Inu-like"/>
    <property type="match status" value="1"/>
</dbReference>
<evidence type="ECO:0000256" key="4">
    <source>
        <dbReference type="RuleBase" id="RU362110"/>
    </source>
</evidence>
<dbReference type="InterPro" id="IPR001362">
    <property type="entry name" value="Glyco_hydro_32"/>
</dbReference>
<dbReference type="InterPro" id="IPR023296">
    <property type="entry name" value="Glyco_hydro_beta-prop_sf"/>
</dbReference>
<accession>A0ABS5K0I4</accession>
<dbReference type="RefSeq" id="WP_212218966.1">
    <property type="nucleotide sequence ID" value="NZ_JAGUCO010000027.1"/>
</dbReference>
<keyword evidence="8" id="KW-1185">Reference proteome</keyword>
<proteinExistence type="inferred from homology"/>
<dbReference type="InterPro" id="IPR013148">
    <property type="entry name" value="Glyco_hydro_32_N"/>
</dbReference>
<dbReference type="Pfam" id="PF08244">
    <property type="entry name" value="Glyco_hydro_32C"/>
    <property type="match status" value="1"/>
</dbReference>
<dbReference type="SUPFAM" id="SSF75005">
    <property type="entry name" value="Arabinanase/levansucrase/invertase"/>
    <property type="match status" value="1"/>
</dbReference>
<dbReference type="Gene3D" id="2.115.10.20">
    <property type="entry name" value="Glycosyl hydrolase domain, family 43"/>
    <property type="match status" value="1"/>
</dbReference>
<evidence type="ECO:0000313" key="7">
    <source>
        <dbReference type="EMBL" id="MBS2100668.1"/>
    </source>
</evidence>
<sequence>MKNSIANIILVLIVFFGGSGCGNKNIRTSIHFSLQDSALTKPVEIICVDDVYHLYYTYSIDGKSKKWGQVESKDLQHWNNVPMRIESATENNIKSILVDWSYLTKYSNEKPGLIAFCSNDDKSGELSLLFSHDNGLTWNEDSDVSILLDGLSDPIMDLKVFWNDNTQKWNMLVLSGYQVQFYSSDDLKEWEYVSRFGDDVYLKSGEWTSVDFFPMEVEKTGVIKWILTISADKGSPNEGSGVQYFVGDYDGFSYVSSHNKPKWIDHGSDIYQTVVLSDYYTVNKQPVLIGSIYNSIYQKFNLPDDAQTEFSLVRKLSLIEKFNDLYLIQQPTNLAESNSASNTFISGIELADQKQIEEKAQLPIKIDLKFNVDNRLYLGMAEVFGVKISNDNGQELIVGYQAERRYFFISDPSIQKNYPDTWDGFNYAPYVTNEPQVDMTLIIDQKSVELFAMEGLVGVSRKFVFEGDVVDFQFFGKNGSISLQEGKITELK</sequence>